<keyword evidence="6" id="KW-1185">Reference proteome</keyword>
<dbReference type="InterPro" id="IPR003778">
    <property type="entry name" value="CT_A_B"/>
</dbReference>
<keyword evidence="3" id="KW-0067">ATP-binding</keyword>
<dbReference type="PANTHER" id="PTHR43309">
    <property type="entry name" value="5-OXOPROLINASE SUBUNIT C"/>
    <property type="match status" value="1"/>
</dbReference>
<dbReference type="Pfam" id="PF02626">
    <property type="entry name" value="CT_A_B"/>
    <property type="match status" value="1"/>
</dbReference>
<dbReference type="InterPro" id="IPR052708">
    <property type="entry name" value="PxpC"/>
</dbReference>
<dbReference type="RefSeq" id="WP_307320720.1">
    <property type="nucleotide sequence ID" value="NZ_JAUSUG010000001.1"/>
</dbReference>
<organism evidence="5 6">
    <name type="scientific">Evansella vedderi</name>
    <dbReference type="NCBI Taxonomy" id="38282"/>
    <lineage>
        <taxon>Bacteria</taxon>
        <taxon>Bacillati</taxon>
        <taxon>Bacillota</taxon>
        <taxon>Bacilli</taxon>
        <taxon>Bacillales</taxon>
        <taxon>Bacillaceae</taxon>
        <taxon>Evansella</taxon>
    </lineage>
</organism>
<dbReference type="Proteomes" id="UP001230005">
    <property type="component" value="Unassembled WGS sequence"/>
</dbReference>
<evidence type="ECO:0000256" key="1">
    <source>
        <dbReference type="ARBA" id="ARBA00022741"/>
    </source>
</evidence>
<dbReference type="SUPFAM" id="SSF50891">
    <property type="entry name" value="Cyclophilin-like"/>
    <property type="match status" value="1"/>
</dbReference>
<keyword evidence="2" id="KW-0378">Hydrolase</keyword>
<evidence type="ECO:0000256" key="3">
    <source>
        <dbReference type="ARBA" id="ARBA00022840"/>
    </source>
</evidence>
<dbReference type="InterPro" id="IPR029000">
    <property type="entry name" value="Cyclophilin-like_dom_sf"/>
</dbReference>
<sequence length="331" mass="36053">MSIKINRPGLLTTIQDLGRVGFQKYGVIVSGAMDSYALRIANLLIGNEEGEAAIEITLTGPTVEFEQDALIAITGGDMSPTIEKVPVPLYKPVYVRKGSVLQFGPCLSGCRAYLAIAGGLDIEEVMGSRSTYLRAGIGGYKGRPLKAGDELAINTPGQQSARLIEDLSTSSNGPFSTTSWRVTTNFLKPVSVNTIRVLSGSYYERFTPESRRSFFGQTFKVTPQSDRMGYRLSGPSLQLSESFEMISDAVALGTIQVPSDGNPIVLLADRQTTGGYPRIGQVVSVDISLMAQLKPGDSCRFKEVTVQEAEQLYLKREHELNELRTGVMFKF</sequence>
<gene>
    <name evidence="5" type="ORF">J2S74_000212</name>
</gene>
<name>A0ABT9ZNM3_9BACI</name>
<dbReference type="PANTHER" id="PTHR43309:SF5">
    <property type="entry name" value="5-OXOPROLINASE SUBUNIT C"/>
    <property type="match status" value="1"/>
</dbReference>
<dbReference type="EMBL" id="JAUSUG010000001">
    <property type="protein sequence ID" value="MDQ0252840.1"/>
    <property type="molecule type" value="Genomic_DNA"/>
</dbReference>
<proteinExistence type="predicted"/>
<evidence type="ECO:0000256" key="2">
    <source>
        <dbReference type="ARBA" id="ARBA00022801"/>
    </source>
</evidence>
<comment type="caution">
    <text evidence="5">The sequence shown here is derived from an EMBL/GenBank/DDBJ whole genome shotgun (WGS) entry which is preliminary data.</text>
</comment>
<evidence type="ECO:0000313" key="5">
    <source>
        <dbReference type="EMBL" id="MDQ0252840.1"/>
    </source>
</evidence>
<reference evidence="5 6" key="1">
    <citation type="submission" date="2023-07" db="EMBL/GenBank/DDBJ databases">
        <title>Genomic Encyclopedia of Type Strains, Phase IV (KMG-IV): sequencing the most valuable type-strain genomes for metagenomic binning, comparative biology and taxonomic classification.</title>
        <authorList>
            <person name="Goeker M."/>
        </authorList>
    </citation>
    <scope>NUCLEOTIDE SEQUENCE [LARGE SCALE GENOMIC DNA]</scope>
    <source>
        <strain evidence="5 6">DSM 9768</strain>
    </source>
</reference>
<feature type="domain" description="Carboxyltransferase" evidence="4">
    <location>
        <begin position="24"/>
        <end position="319"/>
    </location>
</feature>
<accession>A0ABT9ZNM3</accession>
<keyword evidence="1" id="KW-0547">Nucleotide-binding</keyword>
<dbReference type="SMART" id="SM00797">
    <property type="entry name" value="AHS2"/>
    <property type="match status" value="1"/>
</dbReference>
<dbReference type="NCBIfam" id="TIGR00724">
    <property type="entry name" value="urea_amlyse_rel"/>
    <property type="match status" value="1"/>
</dbReference>
<evidence type="ECO:0000259" key="4">
    <source>
        <dbReference type="SMART" id="SM00797"/>
    </source>
</evidence>
<evidence type="ECO:0000313" key="6">
    <source>
        <dbReference type="Proteomes" id="UP001230005"/>
    </source>
</evidence>
<protein>
    <submittedName>
        <fullName evidence="5">Antagonist of KipI</fullName>
    </submittedName>
</protein>
<dbReference type="Gene3D" id="2.40.100.10">
    <property type="entry name" value="Cyclophilin-like"/>
    <property type="match status" value="1"/>
</dbReference>